<evidence type="ECO:0000313" key="4">
    <source>
        <dbReference type="Proteomes" id="UP001642409"/>
    </source>
</evidence>
<dbReference type="AlphaFoldDB" id="A0AA86VMT5"/>
<evidence type="ECO:0000313" key="2">
    <source>
        <dbReference type="EMBL" id="CAI9971008.1"/>
    </source>
</evidence>
<evidence type="ECO:0000313" key="3">
    <source>
        <dbReference type="EMBL" id="CAL6083095.1"/>
    </source>
</evidence>
<dbReference type="Proteomes" id="UP001642409">
    <property type="component" value="Unassembled WGS sequence"/>
</dbReference>
<dbReference type="EMBL" id="CAXDID020000370">
    <property type="protein sequence ID" value="CAL6083095.1"/>
    <property type="molecule type" value="Genomic_DNA"/>
</dbReference>
<organism evidence="2">
    <name type="scientific">Hexamita inflata</name>
    <dbReference type="NCBI Taxonomy" id="28002"/>
    <lineage>
        <taxon>Eukaryota</taxon>
        <taxon>Metamonada</taxon>
        <taxon>Diplomonadida</taxon>
        <taxon>Hexamitidae</taxon>
        <taxon>Hexamitinae</taxon>
        <taxon>Hexamita</taxon>
    </lineage>
</organism>
<feature type="compositionally biased region" description="Basic and acidic residues" evidence="1">
    <location>
        <begin position="386"/>
        <end position="400"/>
    </location>
</feature>
<reference evidence="3 4" key="2">
    <citation type="submission" date="2024-07" db="EMBL/GenBank/DDBJ databases">
        <authorList>
            <person name="Akdeniz Z."/>
        </authorList>
    </citation>
    <scope>NUCLEOTIDE SEQUENCE [LARGE SCALE GENOMIC DNA]</scope>
</reference>
<protein>
    <submittedName>
        <fullName evidence="3">Hypothetical_protein</fullName>
    </submittedName>
</protein>
<feature type="region of interest" description="Disordered" evidence="1">
    <location>
        <begin position="386"/>
        <end position="407"/>
    </location>
</feature>
<name>A0AA86VMT5_9EUKA</name>
<evidence type="ECO:0000256" key="1">
    <source>
        <dbReference type="SAM" id="MobiDB-lite"/>
    </source>
</evidence>
<gene>
    <name evidence="2" type="ORF">HINF_LOCUS58653</name>
    <name evidence="3" type="ORF">HINF_LOCUS61557</name>
</gene>
<accession>A0AA86VMT5</accession>
<proteinExistence type="predicted"/>
<reference evidence="2" key="1">
    <citation type="submission" date="2023-06" db="EMBL/GenBank/DDBJ databases">
        <authorList>
            <person name="Kurt Z."/>
        </authorList>
    </citation>
    <scope>NUCLEOTIDE SEQUENCE</scope>
</reference>
<keyword evidence="4" id="KW-1185">Reference proteome</keyword>
<sequence length="407" mass="48104">MDKEQILKQYEIARKQLRKSVEAKYAFVGRQIEQQRLLTISKSRMQISAQSLNSVFSTDTVLRPYVSQTKVEIAIDHFKKMRTYDAEDKQRQQEIENHITDAEHVLNRKITFSPVRVPFTNQRNKTSKQQQFNPQDKTIAHQLQEALNLEEQRNENAFSEFVMLDGILQHEFNRFVTEEWTQLDKEPVVEPKSDLERMIHERKMLQVRFTKMLQQFFRQRQAFKNIKIENELVRSQTRGLSQLCGSNLSSLLLSNVNNNKSKVYQHIHPDKIQSPTSHRQAIVDLAQSTHSLKQTQIEEQKSVRTLQRSQLVEKRQIENNQQHNLELSRAEQVRALQKKQIVQTINKTSSKNQTFRNESFQMIQYNDEMGSLFAAINIFSEKEKIHQEKEKAERSKKENLMKSSMFK</sequence>
<dbReference type="EMBL" id="CATOUU010001088">
    <property type="protein sequence ID" value="CAI9971008.1"/>
    <property type="molecule type" value="Genomic_DNA"/>
</dbReference>
<comment type="caution">
    <text evidence="2">The sequence shown here is derived from an EMBL/GenBank/DDBJ whole genome shotgun (WGS) entry which is preliminary data.</text>
</comment>